<name>A0ABR0LVL5_9PEZI</name>
<feature type="compositionally biased region" description="Polar residues" evidence="1">
    <location>
        <begin position="1"/>
        <end position="23"/>
    </location>
</feature>
<organism evidence="2 3">
    <name type="scientific">Cryomyces antarcticus</name>
    <dbReference type="NCBI Taxonomy" id="329879"/>
    <lineage>
        <taxon>Eukaryota</taxon>
        <taxon>Fungi</taxon>
        <taxon>Dikarya</taxon>
        <taxon>Ascomycota</taxon>
        <taxon>Pezizomycotina</taxon>
        <taxon>Dothideomycetes</taxon>
        <taxon>Dothideomycetes incertae sedis</taxon>
        <taxon>Cryomyces</taxon>
    </lineage>
</organism>
<accession>A0ABR0LVL5</accession>
<evidence type="ECO:0000256" key="1">
    <source>
        <dbReference type="SAM" id="MobiDB-lite"/>
    </source>
</evidence>
<protein>
    <submittedName>
        <fullName evidence="2">Uncharacterized protein</fullName>
    </submittedName>
</protein>
<feature type="compositionally biased region" description="Polar residues" evidence="1">
    <location>
        <begin position="62"/>
        <end position="74"/>
    </location>
</feature>
<feature type="compositionally biased region" description="Acidic residues" evidence="1">
    <location>
        <begin position="26"/>
        <end position="45"/>
    </location>
</feature>
<feature type="non-terminal residue" evidence="2">
    <location>
        <position position="1"/>
    </location>
</feature>
<proteinExistence type="predicted"/>
<feature type="region of interest" description="Disordered" evidence="1">
    <location>
        <begin position="1"/>
        <end position="74"/>
    </location>
</feature>
<dbReference type="EMBL" id="JAVRRA010009515">
    <property type="protein sequence ID" value="KAK5247552.1"/>
    <property type="molecule type" value="Genomic_DNA"/>
</dbReference>
<evidence type="ECO:0000313" key="3">
    <source>
        <dbReference type="Proteomes" id="UP001357485"/>
    </source>
</evidence>
<reference evidence="2 3" key="1">
    <citation type="submission" date="2023-08" db="EMBL/GenBank/DDBJ databases">
        <title>Black Yeasts Isolated from many extreme environments.</title>
        <authorList>
            <person name="Coleine C."/>
            <person name="Stajich J.E."/>
            <person name="Selbmann L."/>
        </authorList>
    </citation>
    <scope>NUCLEOTIDE SEQUENCE [LARGE SCALE GENOMIC DNA]</scope>
    <source>
        <strain evidence="2 3">CCFEE 536</strain>
    </source>
</reference>
<sequence>SGTGTPITKPPSSSAPMNGTNGHVSDDEDSDEDDEDEDEESEAEDVTATAATQKPRGRFSGISFSTLWPFRSSA</sequence>
<comment type="caution">
    <text evidence="2">The sequence shown here is derived from an EMBL/GenBank/DDBJ whole genome shotgun (WGS) entry which is preliminary data.</text>
</comment>
<keyword evidence="3" id="KW-1185">Reference proteome</keyword>
<gene>
    <name evidence="2" type="ORF">LTR16_006717</name>
</gene>
<evidence type="ECO:0000313" key="2">
    <source>
        <dbReference type="EMBL" id="KAK5247552.1"/>
    </source>
</evidence>
<dbReference type="Proteomes" id="UP001357485">
    <property type="component" value="Unassembled WGS sequence"/>
</dbReference>